<accession>A0AAU7AX31</accession>
<dbReference type="AlphaFoldDB" id="A0AAU7AX31"/>
<dbReference type="KEGG" id="parq:DSM112329_02752"/>
<evidence type="ECO:0000313" key="1">
    <source>
        <dbReference type="EMBL" id="XAY05892.1"/>
    </source>
</evidence>
<protein>
    <submittedName>
        <fullName evidence="1">Uncharacterized protein</fullName>
    </submittedName>
</protein>
<dbReference type="EMBL" id="CP114014">
    <property type="protein sequence ID" value="XAY05892.1"/>
    <property type="molecule type" value="Genomic_DNA"/>
</dbReference>
<reference evidence="1" key="1">
    <citation type="submission" date="2022-12" db="EMBL/GenBank/DDBJ databases">
        <title>Paraconexibacter alkalitolerans sp. nov. and Baekduia alba sp. nov., isolated from soil and emended description of the genera Paraconexibacter (Chun et al., 2020) and Baekduia (An et al., 2020).</title>
        <authorList>
            <person name="Vieira S."/>
            <person name="Huber K.J."/>
            <person name="Geppert A."/>
            <person name="Wolf J."/>
            <person name="Neumann-Schaal M."/>
            <person name="Muesken M."/>
            <person name="Overmann J."/>
        </authorList>
    </citation>
    <scope>NUCLEOTIDE SEQUENCE</scope>
    <source>
        <strain evidence="1">AEG42_29</strain>
    </source>
</reference>
<sequence>MKAHACGHGGAALTYGSRMRSISRLTSGFARATIGEALHEPIDDPAFPGLMVRTGMPYVVEGPDIGRVLLDESERTVLVGETPGTLHPPKGWGRRAADNVSVVVGGREVKLAHRRRRAARLLLDGTPVANLKASQRARDHRPYDRQHYTVEWEPGVHPRVVGVGHALATRYGVGAPGAGRRLLRSLTGFLSIP</sequence>
<proteinExistence type="predicted"/>
<gene>
    <name evidence="1" type="ORF">DSM112329_02752</name>
</gene>
<name>A0AAU7AX31_9ACTN</name>
<organism evidence="1">
    <name type="scientific">Paraconexibacter sp. AEG42_29</name>
    <dbReference type="NCBI Taxonomy" id="2997339"/>
    <lineage>
        <taxon>Bacteria</taxon>
        <taxon>Bacillati</taxon>
        <taxon>Actinomycetota</taxon>
        <taxon>Thermoleophilia</taxon>
        <taxon>Solirubrobacterales</taxon>
        <taxon>Paraconexibacteraceae</taxon>
        <taxon>Paraconexibacter</taxon>
    </lineage>
</organism>